<organism evidence="8 9">
    <name type="scientific">Protofrankia coriariae</name>
    <dbReference type="NCBI Taxonomy" id="1562887"/>
    <lineage>
        <taxon>Bacteria</taxon>
        <taxon>Bacillati</taxon>
        <taxon>Actinomycetota</taxon>
        <taxon>Actinomycetes</taxon>
        <taxon>Frankiales</taxon>
        <taxon>Frankiaceae</taxon>
        <taxon>Protofrankia</taxon>
    </lineage>
</organism>
<comment type="cofactor">
    <cofactor evidence="6">
        <name>Mg(2+)</name>
        <dbReference type="ChEBI" id="CHEBI:18420"/>
    </cofactor>
</comment>
<comment type="function">
    <text evidence="6">Toxic component of a toxin-antitoxin (TA) system. An RNase.</text>
</comment>
<name>A0ABR5F4C0_9ACTN</name>
<dbReference type="InterPro" id="IPR051619">
    <property type="entry name" value="TypeII_TA_RNase_PINc/VapC"/>
</dbReference>
<evidence type="ECO:0000256" key="3">
    <source>
        <dbReference type="ARBA" id="ARBA00022723"/>
    </source>
</evidence>
<evidence type="ECO:0000256" key="4">
    <source>
        <dbReference type="ARBA" id="ARBA00022801"/>
    </source>
</evidence>
<keyword evidence="2 6" id="KW-0540">Nuclease</keyword>
<reference evidence="8 9" key="1">
    <citation type="submission" date="2014-12" db="EMBL/GenBank/DDBJ databases">
        <title>Frankia sp. BMG5.1 draft genome.</title>
        <authorList>
            <person name="Gtari M."/>
            <person name="Ghodhbane-Gtari F."/>
            <person name="Nouioui I."/>
            <person name="Ktari A."/>
            <person name="Hezbri K."/>
            <person name="Mimouni W."/>
            <person name="Sbissi I."/>
            <person name="Ayari A."/>
            <person name="Yamanaka T."/>
            <person name="Normand P."/>
            <person name="Tisa L.S."/>
            <person name="Boudabous A."/>
        </authorList>
    </citation>
    <scope>NUCLEOTIDE SEQUENCE [LARGE SCALE GENOMIC DNA]</scope>
    <source>
        <strain evidence="8 9">BMG5.1</strain>
    </source>
</reference>
<comment type="caution">
    <text evidence="8">The sequence shown here is derived from an EMBL/GenBank/DDBJ whole genome shotgun (WGS) entry which is preliminary data.</text>
</comment>
<evidence type="ECO:0000259" key="7">
    <source>
        <dbReference type="Pfam" id="PF01850"/>
    </source>
</evidence>
<feature type="domain" description="PIN" evidence="7">
    <location>
        <begin position="2"/>
        <end position="121"/>
    </location>
</feature>
<keyword evidence="9" id="KW-1185">Reference proteome</keyword>
<dbReference type="PANTHER" id="PTHR35901:SF1">
    <property type="entry name" value="EXONUCLEASE VAPC9"/>
    <property type="match status" value="1"/>
</dbReference>
<dbReference type="PANTHER" id="PTHR35901">
    <property type="entry name" value="RIBONUCLEASE VAPC3"/>
    <property type="match status" value="1"/>
</dbReference>
<evidence type="ECO:0000256" key="2">
    <source>
        <dbReference type="ARBA" id="ARBA00022722"/>
    </source>
</evidence>
<dbReference type="Gene3D" id="3.40.50.1010">
    <property type="entry name" value="5'-nuclease"/>
    <property type="match status" value="1"/>
</dbReference>
<feature type="binding site" evidence="6">
    <location>
        <position position="96"/>
    </location>
    <ligand>
        <name>Mg(2+)</name>
        <dbReference type="ChEBI" id="CHEBI:18420"/>
    </ligand>
</feature>
<dbReference type="EC" id="3.1.-.-" evidence="6"/>
<keyword evidence="6" id="KW-0800">Toxin</keyword>
<keyword evidence="1 6" id="KW-1277">Toxin-antitoxin system</keyword>
<dbReference type="RefSeq" id="WP_047222898.1">
    <property type="nucleotide sequence ID" value="NZ_JWIO01000014.1"/>
</dbReference>
<dbReference type="InterPro" id="IPR002716">
    <property type="entry name" value="PIN_dom"/>
</dbReference>
<keyword evidence="3 6" id="KW-0479">Metal-binding</keyword>
<gene>
    <name evidence="6" type="primary">vapC</name>
    <name evidence="8" type="ORF">FrCorBMG51_10810</name>
</gene>
<comment type="similarity">
    <text evidence="6">Belongs to the PINc/VapC protein family.</text>
</comment>
<evidence type="ECO:0000313" key="9">
    <source>
        <dbReference type="Proteomes" id="UP000035425"/>
    </source>
</evidence>
<sequence>MIVIDASVLANALVYADERGQRARVALGHDTEWAAPEHWMVEVFSVMRGLTLGKKISEERARSAIARLPHLGVDHVRIDALLPRMWQLRSGISGYDAAYVALAEARDLALLTSDSRLARAAMPFCAVRLVE</sequence>
<evidence type="ECO:0000313" key="8">
    <source>
        <dbReference type="EMBL" id="KLL11533.1"/>
    </source>
</evidence>
<dbReference type="InterPro" id="IPR044153">
    <property type="entry name" value="PIN_Pae0151-like"/>
</dbReference>
<accession>A0ABR5F4C0</accession>
<dbReference type="InterPro" id="IPR022907">
    <property type="entry name" value="VapC_family"/>
</dbReference>
<dbReference type="HAMAP" id="MF_00265">
    <property type="entry name" value="VapC_Nob1"/>
    <property type="match status" value="1"/>
</dbReference>
<dbReference type="CDD" id="cd09873">
    <property type="entry name" value="PIN_Pae0151-like"/>
    <property type="match status" value="1"/>
</dbReference>
<protein>
    <recommendedName>
        <fullName evidence="6">Ribonuclease VapC</fullName>
        <shortName evidence="6">RNase VapC</shortName>
        <ecNumber evidence="6">3.1.-.-</ecNumber>
    </recommendedName>
    <alternativeName>
        <fullName evidence="6">Toxin VapC</fullName>
    </alternativeName>
</protein>
<dbReference type="SUPFAM" id="SSF88723">
    <property type="entry name" value="PIN domain-like"/>
    <property type="match status" value="1"/>
</dbReference>
<dbReference type="InterPro" id="IPR029060">
    <property type="entry name" value="PIN-like_dom_sf"/>
</dbReference>
<evidence type="ECO:0000256" key="1">
    <source>
        <dbReference type="ARBA" id="ARBA00022649"/>
    </source>
</evidence>
<proteinExistence type="inferred from homology"/>
<keyword evidence="5 6" id="KW-0460">Magnesium</keyword>
<evidence type="ECO:0000256" key="5">
    <source>
        <dbReference type="ARBA" id="ARBA00022842"/>
    </source>
</evidence>
<evidence type="ECO:0000256" key="6">
    <source>
        <dbReference type="HAMAP-Rule" id="MF_00265"/>
    </source>
</evidence>
<dbReference type="EMBL" id="JWIO01000014">
    <property type="protein sequence ID" value="KLL11533.1"/>
    <property type="molecule type" value="Genomic_DNA"/>
</dbReference>
<keyword evidence="4 6" id="KW-0378">Hydrolase</keyword>
<feature type="binding site" evidence="6">
    <location>
        <position position="5"/>
    </location>
    <ligand>
        <name>Mg(2+)</name>
        <dbReference type="ChEBI" id="CHEBI:18420"/>
    </ligand>
</feature>
<dbReference type="Proteomes" id="UP000035425">
    <property type="component" value="Unassembled WGS sequence"/>
</dbReference>
<dbReference type="Pfam" id="PF01850">
    <property type="entry name" value="PIN"/>
    <property type="match status" value="1"/>
</dbReference>